<keyword evidence="1" id="KW-1133">Transmembrane helix</keyword>
<organism evidence="2 3">
    <name type="scientific">Gryllotalpicola protaetiae</name>
    <dbReference type="NCBI Taxonomy" id="2419771"/>
    <lineage>
        <taxon>Bacteria</taxon>
        <taxon>Bacillati</taxon>
        <taxon>Actinomycetota</taxon>
        <taxon>Actinomycetes</taxon>
        <taxon>Micrococcales</taxon>
        <taxon>Microbacteriaceae</taxon>
        <taxon>Gryllotalpicola</taxon>
    </lineage>
</organism>
<evidence type="ECO:0000313" key="3">
    <source>
        <dbReference type="Proteomes" id="UP000275069"/>
    </source>
</evidence>
<protein>
    <submittedName>
        <fullName evidence="2">Uncharacterized protein</fullName>
    </submittedName>
</protein>
<dbReference type="Proteomes" id="UP000275069">
    <property type="component" value="Chromosome"/>
</dbReference>
<evidence type="ECO:0000313" key="2">
    <source>
        <dbReference type="EMBL" id="AYG03396.1"/>
    </source>
</evidence>
<keyword evidence="1" id="KW-0472">Membrane</keyword>
<name>A0A387BQY0_9MICO</name>
<dbReference type="AlphaFoldDB" id="A0A387BQY0"/>
<reference evidence="2 3" key="1">
    <citation type="submission" date="2018-09" db="EMBL/GenBank/DDBJ databases">
        <title>Genome sequencing of strain 2DFW10M-5.</title>
        <authorList>
            <person name="Heo J."/>
            <person name="Kim S.-J."/>
            <person name="Kwon S.-W."/>
        </authorList>
    </citation>
    <scope>NUCLEOTIDE SEQUENCE [LARGE SCALE GENOMIC DNA]</scope>
    <source>
        <strain evidence="2 3">2DFW10M-5</strain>
    </source>
</reference>
<dbReference type="KEGG" id="gry:D7I44_07525"/>
<keyword evidence="1" id="KW-0812">Transmembrane</keyword>
<gene>
    <name evidence="2" type="ORF">D7I44_07525</name>
</gene>
<sequence length="133" mass="14383">MSYGPAGFGFAFFVILLWVVGTVLLTWLLVLAIVVGHRWLRLNPAPSRGGSVSYQRADAAPRPADDIRHHFGPDLRAWASANESPAALAQRLSISGTAAAQVIELAQRAAAGTATDAEWEQLRPWLPKLLGRD</sequence>
<keyword evidence="3" id="KW-1185">Reference proteome</keyword>
<feature type="transmembrane region" description="Helical" evidence="1">
    <location>
        <begin position="6"/>
        <end position="35"/>
    </location>
</feature>
<proteinExistence type="predicted"/>
<evidence type="ECO:0000256" key="1">
    <source>
        <dbReference type="SAM" id="Phobius"/>
    </source>
</evidence>
<dbReference type="EMBL" id="CP032624">
    <property type="protein sequence ID" value="AYG03396.1"/>
    <property type="molecule type" value="Genomic_DNA"/>
</dbReference>
<accession>A0A387BQY0</accession>
<dbReference type="RefSeq" id="WP_120788928.1">
    <property type="nucleotide sequence ID" value="NZ_CP032624.1"/>
</dbReference>